<dbReference type="PANTHER" id="PTHR32385">
    <property type="entry name" value="MANNOSYL PHOSPHORYLINOSITOL CERAMIDE SYNTHASE"/>
    <property type="match status" value="1"/>
</dbReference>
<dbReference type="GO" id="GO:0051999">
    <property type="term" value="P:mannosyl-inositol phosphorylceramide biosynthetic process"/>
    <property type="evidence" value="ECO:0007669"/>
    <property type="project" value="TreeGrafter"/>
</dbReference>
<dbReference type="Proteomes" id="UP000267159">
    <property type="component" value="Unassembled WGS sequence"/>
</dbReference>
<organism evidence="2 3">
    <name type="scientific">Bacteroides acidifaciens</name>
    <dbReference type="NCBI Taxonomy" id="85831"/>
    <lineage>
        <taxon>Bacteria</taxon>
        <taxon>Pseudomonadati</taxon>
        <taxon>Bacteroidota</taxon>
        <taxon>Bacteroidia</taxon>
        <taxon>Bacteroidales</taxon>
        <taxon>Bacteroidaceae</taxon>
        <taxon>Bacteroides</taxon>
    </lineage>
</organism>
<dbReference type="EMBL" id="RAZM01000027">
    <property type="protein sequence ID" value="RLT80088.1"/>
    <property type="molecule type" value="Genomic_DNA"/>
</dbReference>
<dbReference type="SUPFAM" id="SSF53448">
    <property type="entry name" value="Nucleotide-diphospho-sugar transferases"/>
    <property type="match status" value="1"/>
</dbReference>
<reference evidence="2 3" key="1">
    <citation type="submission" date="2018-09" db="EMBL/GenBank/DDBJ databases">
        <title>Murine metabolic-syndrome-specific gut microbial biobank.</title>
        <authorList>
            <person name="Liu C."/>
        </authorList>
    </citation>
    <scope>NUCLEOTIDE SEQUENCE [LARGE SCALE GENOMIC DNA]</scope>
    <source>
        <strain evidence="2 3">0.1X-D8-26</strain>
    </source>
</reference>
<dbReference type="Gene3D" id="3.90.550.20">
    <property type="match status" value="1"/>
</dbReference>
<evidence type="ECO:0000313" key="2">
    <source>
        <dbReference type="EMBL" id="RLT80088.1"/>
    </source>
</evidence>
<evidence type="ECO:0000256" key="1">
    <source>
        <dbReference type="ARBA" id="ARBA00022679"/>
    </source>
</evidence>
<dbReference type="GO" id="GO:0000030">
    <property type="term" value="F:mannosyltransferase activity"/>
    <property type="evidence" value="ECO:0007669"/>
    <property type="project" value="TreeGrafter"/>
</dbReference>
<keyword evidence="1 2" id="KW-0808">Transferase</keyword>
<proteinExistence type="predicted"/>
<accession>A0A3L7YX35</accession>
<dbReference type="InterPro" id="IPR007577">
    <property type="entry name" value="GlycoTrfase_DXD_sugar-bd_CS"/>
</dbReference>
<comment type="caution">
    <text evidence="2">The sequence shown here is derived from an EMBL/GenBank/DDBJ whole genome shotgun (WGS) entry which is preliminary data.</text>
</comment>
<name>A0A3L7YX35_9BACE</name>
<protein>
    <submittedName>
        <fullName evidence="2">Glycosyl transferase</fullName>
    </submittedName>
</protein>
<dbReference type="GO" id="GO:0016020">
    <property type="term" value="C:membrane"/>
    <property type="evidence" value="ECO:0007669"/>
    <property type="project" value="GOC"/>
</dbReference>
<dbReference type="Pfam" id="PF04488">
    <property type="entry name" value="Gly_transf_sug"/>
    <property type="match status" value="1"/>
</dbReference>
<evidence type="ECO:0000313" key="3">
    <source>
        <dbReference type="Proteomes" id="UP000267159"/>
    </source>
</evidence>
<dbReference type="InterPro" id="IPR051706">
    <property type="entry name" value="Glycosyltransferase_domain"/>
</dbReference>
<gene>
    <name evidence="2" type="ORF">D7Y07_10065</name>
</gene>
<dbReference type="InterPro" id="IPR029044">
    <property type="entry name" value="Nucleotide-diphossugar_trans"/>
</dbReference>
<dbReference type="PANTHER" id="PTHR32385:SF15">
    <property type="entry name" value="INOSITOL PHOSPHOCERAMIDE MANNOSYLTRANSFERASE 1"/>
    <property type="match status" value="1"/>
</dbReference>
<sequence>MYTQMIPKIIHYVWFGNTPFPSKIQKCIDSWKKYLPDYEFKLWNEETFDVNSCQFAKEAFELKKWAFVSDYARIEAIYKYGGWYLDTDIEILKPIAPLEVHRVVLGTDEDGAITAMYGTEPRHPYWKKVLDYYRTMSFVKPDGSLNMAVVNEHLQEVLAEYGYVHKNKYQELKEGIILYPDDYFHVVSLERGTKHQTENSYAIHWQTMTWTSKTSHFVRFIRKKLLIPIFGEGFLDFYNKLRKLRKRK</sequence>
<dbReference type="STRING" id="1235814.GCA_000613385_00544"/>
<dbReference type="AlphaFoldDB" id="A0A3L7YX35"/>